<proteinExistence type="predicted"/>
<gene>
    <name evidence="1" type="ORF">MRB53_034743</name>
</gene>
<name>A0ACC2K2N6_PERAE</name>
<evidence type="ECO:0000313" key="1">
    <source>
        <dbReference type="EMBL" id="KAJ8615371.1"/>
    </source>
</evidence>
<evidence type="ECO:0000313" key="2">
    <source>
        <dbReference type="Proteomes" id="UP001234297"/>
    </source>
</evidence>
<dbReference type="EMBL" id="CM056820">
    <property type="protein sequence ID" value="KAJ8615371.1"/>
    <property type="molecule type" value="Genomic_DNA"/>
</dbReference>
<reference evidence="1 2" key="1">
    <citation type="journal article" date="2022" name="Hortic Res">
        <title>A haplotype resolved chromosomal level avocado genome allows analysis of novel avocado genes.</title>
        <authorList>
            <person name="Nath O."/>
            <person name="Fletcher S.J."/>
            <person name="Hayward A."/>
            <person name="Shaw L.M."/>
            <person name="Masouleh A.K."/>
            <person name="Furtado A."/>
            <person name="Henry R.J."/>
            <person name="Mitter N."/>
        </authorList>
    </citation>
    <scope>NUCLEOTIDE SEQUENCE [LARGE SCALE GENOMIC DNA]</scope>
    <source>
        <strain evidence="2">cv. Hass</strain>
    </source>
</reference>
<accession>A0ACC2K2N6</accession>
<comment type="caution">
    <text evidence="1">The sequence shown here is derived from an EMBL/GenBank/DDBJ whole genome shotgun (WGS) entry which is preliminary data.</text>
</comment>
<sequence length="197" mass="22972">MEPETETQAKIEETVVEILKSSDMDEMTESKLRNMASEQLGIDLSLPQYKTFVRGVVQSFVSSIKEDQETKEEAAQEEEQQHSKKKGVRERDDDGELTICRLTNKRRVTIHQFKGKTYVSIREFYENNGKQMPSRKDMVKKEDGQKVFSPFKQEEMLECYKYHPLLRISLTTDQWAELKKSVPAIEAAIKKMESRLN</sequence>
<protein>
    <submittedName>
        <fullName evidence="1">Uncharacterized protein</fullName>
    </submittedName>
</protein>
<organism evidence="1 2">
    <name type="scientific">Persea americana</name>
    <name type="common">Avocado</name>
    <dbReference type="NCBI Taxonomy" id="3435"/>
    <lineage>
        <taxon>Eukaryota</taxon>
        <taxon>Viridiplantae</taxon>
        <taxon>Streptophyta</taxon>
        <taxon>Embryophyta</taxon>
        <taxon>Tracheophyta</taxon>
        <taxon>Spermatophyta</taxon>
        <taxon>Magnoliopsida</taxon>
        <taxon>Magnoliidae</taxon>
        <taxon>Laurales</taxon>
        <taxon>Lauraceae</taxon>
        <taxon>Persea</taxon>
    </lineage>
</organism>
<keyword evidence="2" id="KW-1185">Reference proteome</keyword>
<dbReference type="Proteomes" id="UP001234297">
    <property type="component" value="Chromosome 12"/>
</dbReference>